<comment type="caution">
    <text evidence="10">The sequence shown here is derived from an EMBL/GenBank/DDBJ whole genome shotgun (WGS) entry which is preliminary data.</text>
</comment>
<keyword evidence="7" id="KW-0472">Membrane</keyword>
<dbReference type="InterPro" id="IPR019133">
    <property type="entry name" value="MIC60"/>
</dbReference>
<keyword evidence="4" id="KW-0999">Mitochondrion inner membrane</keyword>
<organism evidence="10 11">
    <name type="scientific">Turnera subulata</name>
    <dbReference type="NCBI Taxonomy" id="218843"/>
    <lineage>
        <taxon>Eukaryota</taxon>
        <taxon>Viridiplantae</taxon>
        <taxon>Streptophyta</taxon>
        <taxon>Embryophyta</taxon>
        <taxon>Tracheophyta</taxon>
        <taxon>Spermatophyta</taxon>
        <taxon>Magnoliopsida</taxon>
        <taxon>eudicotyledons</taxon>
        <taxon>Gunneridae</taxon>
        <taxon>Pentapetalae</taxon>
        <taxon>rosids</taxon>
        <taxon>fabids</taxon>
        <taxon>Malpighiales</taxon>
        <taxon>Passifloraceae</taxon>
        <taxon>Turnera</taxon>
    </lineage>
</organism>
<protein>
    <recommendedName>
        <fullName evidence="12">MICOS complex subunit MIC60</fullName>
    </recommendedName>
</protein>
<feature type="compositionally biased region" description="Low complexity" evidence="9">
    <location>
        <begin position="176"/>
        <end position="192"/>
    </location>
</feature>
<proteinExistence type="inferred from homology"/>
<keyword evidence="5" id="KW-1133">Transmembrane helix</keyword>
<evidence type="ECO:0000256" key="3">
    <source>
        <dbReference type="ARBA" id="ARBA00022692"/>
    </source>
</evidence>
<evidence type="ECO:0000256" key="6">
    <source>
        <dbReference type="ARBA" id="ARBA00023128"/>
    </source>
</evidence>
<reference evidence="10" key="2">
    <citation type="journal article" date="2023" name="Plants (Basel)">
        <title>Annotation of the Turnera subulata (Passifloraceae) Draft Genome Reveals the S-Locus Evolved after the Divergence of Turneroideae from Passifloroideae in a Stepwise Manner.</title>
        <authorList>
            <person name="Henning P.M."/>
            <person name="Roalson E.H."/>
            <person name="Mir W."/>
            <person name="McCubbin A.G."/>
            <person name="Shore J.S."/>
        </authorList>
    </citation>
    <scope>NUCLEOTIDE SEQUENCE</scope>
    <source>
        <strain evidence="10">F60SS</strain>
    </source>
</reference>
<dbReference type="PANTHER" id="PTHR15415">
    <property type="entry name" value="MITOFILIN"/>
    <property type="match status" value="1"/>
</dbReference>
<dbReference type="GO" id="GO:0061617">
    <property type="term" value="C:MICOS complex"/>
    <property type="evidence" value="ECO:0007669"/>
    <property type="project" value="TreeGrafter"/>
</dbReference>
<feature type="compositionally biased region" description="Basic and acidic residues" evidence="9">
    <location>
        <begin position="163"/>
        <end position="172"/>
    </location>
</feature>
<dbReference type="GO" id="GO:0042407">
    <property type="term" value="P:cristae formation"/>
    <property type="evidence" value="ECO:0007669"/>
    <property type="project" value="TreeGrafter"/>
</dbReference>
<sequence>MFRRSLLELSARRSARRIRRQITSQRVQSPFVSFNKEFSTATPQNGNSPPQSGSNLPKVFLASAAVASAALLAFRSGYLDNYIGKEQQHGYVGSEKLDVDPQHLKESQPFGEQTAAATVTEEPQKLARDVDLAAQDVETRADLPSEEVEQKNVGTDVGIPSVEAKERADPQSDHLSSSNMQSENQQQAQQVSDLPKTEDNQDKRELDFSQPTNLDGSIGKENVESKTFGEPYQGIQVTEAQTQAVTVSPNDEANMVRPQHATTEDPKEVAPLLDAYHLKEPVVEKTLREGLEEQEQAVANAIEKLNDGYITKDGQLVLNFLHAIHEAEKRQAELDARAFAEEKRVLKEEYENEIRDSRARLLMREEEVAMLEKEIKREKARAAAAFKSLQENMEEKLRMELEQKENEAQAKLREIQELAQAEKNAEIAREKEAQIEKIAEANLHISALCLAFYARSEEAQQIHSVHKLALGALALEDALSKGLPIEQELNSLNSYLEGIDKDSLLHLVLSTLPEETRHYGTDTLLQLNQKFNGLKGNLRHYILIPPGGGGIFAHALSQIASWLRFKEVDSSGDGIESLITRVESLLAEGKLAEAADALQGGVQGSQAEEIVGDWVRRARNRAITEQALAVLQSYATCISLTQ</sequence>
<reference evidence="10" key="1">
    <citation type="submission" date="2022-02" db="EMBL/GenBank/DDBJ databases">
        <authorList>
            <person name="Henning P.M."/>
            <person name="McCubbin A.G."/>
            <person name="Shore J.S."/>
        </authorList>
    </citation>
    <scope>NUCLEOTIDE SEQUENCE</scope>
    <source>
        <strain evidence="10">F60SS</strain>
        <tissue evidence="10">Leaves</tissue>
    </source>
</reference>
<dbReference type="OrthoDB" id="10261039at2759"/>
<evidence type="ECO:0000313" key="11">
    <source>
        <dbReference type="Proteomes" id="UP001141552"/>
    </source>
</evidence>
<evidence type="ECO:0000256" key="8">
    <source>
        <dbReference type="SAM" id="Coils"/>
    </source>
</evidence>
<keyword evidence="3" id="KW-0812">Transmembrane</keyword>
<accession>A0A9Q0JNX2</accession>
<comment type="subcellular location">
    <subcellularLocation>
        <location evidence="1">Mitochondrion inner membrane</location>
    </subcellularLocation>
</comment>
<evidence type="ECO:0000313" key="10">
    <source>
        <dbReference type="EMBL" id="KAJ4849781.1"/>
    </source>
</evidence>
<feature type="region of interest" description="Disordered" evidence="9">
    <location>
        <begin position="138"/>
        <end position="222"/>
    </location>
</feature>
<name>A0A9Q0JNX2_9ROSI</name>
<dbReference type="Pfam" id="PF09731">
    <property type="entry name" value="Mitofilin"/>
    <property type="match status" value="1"/>
</dbReference>
<keyword evidence="11" id="KW-1185">Reference proteome</keyword>
<dbReference type="Proteomes" id="UP001141552">
    <property type="component" value="Unassembled WGS sequence"/>
</dbReference>
<gene>
    <name evidence="10" type="ORF">Tsubulata_039092</name>
</gene>
<keyword evidence="6" id="KW-0496">Mitochondrion</keyword>
<feature type="coiled-coil region" evidence="8">
    <location>
        <begin position="329"/>
        <end position="438"/>
    </location>
</feature>
<evidence type="ECO:0000256" key="5">
    <source>
        <dbReference type="ARBA" id="ARBA00022989"/>
    </source>
</evidence>
<evidence type="ECO:0000256" key="2">
    <source>
        <dbReference type="ARBA" id="ARBA00010877"/>
    </source>
</evidence>
<comment type="similarity">
    <text evidence="2">Belongs to the MICOS complex subunit Mic60 family.</text>
</comment>
<evidence type="ECO:0000256" key="7">
    <source>
        <dbReference type="ARBA" id="ARBA00023136"/>
    </source>
</evidence>
<dbReference type="AlphaFoldDB" id="A0A9Q0JNX2"/>
<evidence type="ECO:0000256" key="9">
    <source>
        <dbReference type="SAM" id="MobiDB-lite"/>
    </source>
</evidence>
<dbReference type="EMBL" id="JAKUCV010000495">
    <property type="protein sequence ID" value="KAJ4849781.1"/>
    <property type="molecule type" value="Genomic_DNA"/>
</dbReference>
<evidence type="ECO:0000256" key="1">
    <source>
        <dbReference type="ARBA" id="ARBA00004273"/>
    </source>
</evidence>
<feature type="compositionally biased region" description="Basic and acidic residues" evidence="9">
    <location>
        <begin position="195"/>
        <end position="207"/>
    </location>
</feature>
<dbReference type="PANTHER" id="PTHR15415:SF7">
    <property type="entry name" value="MICOS COMPLEX SUBUNIT MIC60"/>
    <property type="match status" value="1"/>
</dbReference>
<evidence type="ECO:0000256" key="4">
    <source>
        <dbReference type="ARBA" id="ARBA00022792"/>
    </source>
</evidence>
<keyword evidence="8" id="KW-0175">Coiled coil</keyword>
<evidence type="ECO:0008006" key="12">
    <source>
        <dbReference type="Google" id="ProtNLM"/>
    </source>
</evidence>